<dbReference type="InterPro" id="IPR057305">
    <property type="entry name" value="Thioredox_PDIA6_C"/>
</dbReference>
<comment type="function">
    <text evidence="4">Plays an important role in regulating the size of autophagosomes during the formation process.</text>
</comment>
<dbReference type="PROSITE" id="PS00636">
    <property type="entry name" value="DNAJ_1"/>
    <property type="match status" value="1"/>
</dbReference>
<reference evidence="9" key="1">
    <citation type="submission" date="2025-08" db="UniProtKB">
        <authorList>
            <consortium name="RefSeq"/>
        </authorList>
    </citation>
    <scope>IDENTIFICATION</scope>
</reference>
<evidence type="ECO:0000256" key="6">
    <source>
        <dbReference type="SAM" id="MobiDB-lite"/>
    </source>
</evidence>
<dbReference type="PANTHER" id="PTHR45184:SF1">
    <property type="entry name" value="DNAJ PROTEIN ERDJ3A"/>
    <property type="match status" value="1"/>
</dbReference>
<dbReference type="InterPro" id="IPR013766">
    <property type="entry name" value="Thioredoxin_domain"/>
</dbReference>
<keyword evidence="8" id="KW-1185">Reference proteome</keyword>
<dbReference type="GO" id="GO:0006914">
    <property type="term" value="P:autophagy"/>
    <property type="evidence" value="ECO:0007669"/>
    <property type="project" value="UniProtKB-KW"/>
</dbReference>
<sequence length="585" mass="65288">MSADAPRGKRFAASAASAEDRAASASSAAPATWPPSDSLQEEQHSFLECFCACTFAVRDSACAAPRSKDYYKLLGAYRKLAKKLHPDVNPGKEKEFMDVVKAHEVLSDPEQRKKYDAFGEEGLSGTSGATPGGSFPFNEFVNLFGAGFGGGGGGGQRRSGRGEQQRTKFKFSGEMPEYLRNFGFQDFQPPQQQKKEQDLDSNLYDDAPLVKELNPQNYERFIGERDHLLLVEIYNPHCEPCRAFKMEYLTAAQKLEGVIPFAAINCRNHKQLPLCRKGKRYPSIFFFEADKSAEPMLYTGKKKFEAILNFIGERVATHHTALTLENMEDWLTRNPTKTKVVLFSRKKPAPPEWYLGGFLFKQKLDIGIVYPSEKDLIATYFTEPTAMNGGHSVTYLDVPSLVALTDIDTLQGDWRKVRSLEAQQFISLLASVSNHALLPRVTPLHALTSRRMRAGECMPQDTQFCFILLLPSKTAAWGAARESYSALKELAEKYKTDPVKLVYITADKQPEFAAAFGFAPGSKAELLVAYRPKRQRYLALPPPLTKTAIEQFVDRVIGGLQLPEKLRKPPMLSGMGSHPSDHDEL</sequence>
<evidence type="ECO:0000256" key="5">
    <source>
        <dbReference type="ARBA" id="ARBA00035043"/>
    </source>
</evidence>
<dbReference type="SUPFAM" id="SSF46565">
    <property type="entry name" value="Chaperone J-domain"/>
    <property type="match status" value="1"/>
</dbReference>
<evidence type="ECO:0000259" key="7">
    <source>
        <dbReference type="PROSITE" id="PS50076"/>
    </source>
</evidence>
<feature type="domain" description="J" evidence="7">
    <location>
        <begin position="57"/>
        <end position="119"/>
    </location>
</feature>
<feature type="compositionally biased region" description="Low complexity" evidence="6">
    <location>
        <begin position="12"/>
        <end position="31"/>
    </location>
</feature>
<dbReference type="PROSITE" id="PS50076">
    <property type="entry name" value="DNAJ_2"/>
    <property type="match status" value="1"/>
</dbReference>
<dbReference type="Gene3D" id="1.10.287.110">
    <property type="entry name" value="DnaJ domain"/>
    <property type="match status" value="1"/>
</dbReference>
<dbReference type="Pfam" id="PF24541">
    <property type="entry name" value="Thioredox_PDIA6_C"/>
    <property type="match status" value="1"/>
</dbReference>
<gene>
    <name evidence="9" type="primary">LOC34624096</name>
</gene>
<keyword evidence="3" id="KW-0072">Autophagy</keyword>
<dbReference type="InterPro" id="IPR052842">
    <property type="entry name" value="ER_Co-chaperone"/>
</dbReference>
<dbReference type="InterPro" id="IPR036249">
    <property type="entry name" value="Thioredoxin-like_sf"/>
</dbReference>
<dbReference type="InterPro" id="IPR036869">
    <property type="entry name" value="J_dom_sf"/>
</dbReference>
<dbReference type="Pfam" id="PF00085">
    <property type="entry name" value="Thioredoxin"/>
    <property type="match status" value="1"/>
</dbReference>
<dbReference type="PANTHER" id="PTHR45184">
    <property type="entry name" value="DNAJ PROTEIN ERDJ3A"/>
    <property type="match status" value="1"/>
</dbReference>
<dbReference type="Pfam" id="PF00226">
    <property type="entry name" value="DnaJ"/>
    <property type="match status" value="1"/>
</dbReference>
<evidence type="ECO:0000313" key="9">
    <source>
        <dbReference type="RefSeq" id="XP_026189658.1"/>
    </source>
</evidence>
<dbReference type="OrthoDB" id="445556at2759"/>
<dbReference type="CDD" id="cd06257">
    <property type="entry name" value="DnaJ"/>
    <property type="match status" value="1"/>
</dbReference>
<proteinExistence type="predicted"/>
<dbReference type="Gene3D" id="3.40.30.10">
    <property type="entry name" value="Glutaredoxin"/>
    <property type="match status" value="2"/>
</dbReference>
<dbReference type="PRINTS" id="PR00625">
    <property type="entry name" value="JDOMAIN"/>
</dbReference>
<dbReference type="RefSeq" id="XP_026189658.1">
    <property type="nucleotide sequence ID" value="XM_026333873.1"/>
</dbReference>
<evidence type="ECO:0000256" key="3">
    <source>
        <dbReference type="ARBA" id="ARBA00023006"/>
    </source>
</evidence>
<evidence type="ECO:0000256" key="2">
    <source>
        <dbReference type="ARBA" id="ARBA00020921"/>
    </source>
</evidence>
<evidence type="ECO:0000313" key="8">
    <source>
        <dbReference type="Proteomes" id="UP000515125"/>
    </source>
</evidence>
<comment type="subcellular location">
    <subcellularLocation>
        <location evidence="1">Endoplasmic reticulum membrane</location>
        <topology evidence="1">Single-pass type IV membrane protein</topology>
    </subcellularLocation>
</comment>
<dbReference type="GeneID" id="34624096"/>
<feature type="region of interest" description="Disordered" evidence="6">
    <location>
        <begin position="1"/>
        <end position="39"/>
    </location>
</feature>
<dbReference type="SMART" id="SM00271">
    <property type="entry name" value="DnaJ"/>
    <property type="match status" value="1"/>
</dbReference>
<organism evidence="8 9">
    <name type="scientific">Cyclospora cayetanensis</name>
    <dbReference type="NCBI Taxonomy" id="88456"/>
    <lineage>
        <taxon>Eukaryota</taxon>
        <taxon>Sar</taxon>
        <taxon>Alveolata</taxon>
        <taxon>Apicomplexa</taxon>
        <taxon>Conoidasida</taxon>
        <taxon>Coccidia</taxon>
        <taxon>Eucoccidiorida</taxon>
        <taxon>Eimeriorina</taxon>
        <taxon>Eimeriidae</taxon>
        <taxon>Cyclospora</taxon>
    </lineage>
</organism>
<dbReference type="Proteomes" id="UP000515125">
    <property type="component" value="Unplaced"/>
</dbReference>
<accession>A0A6P6RPP3</accession>
<protein>
    <recommendedName>
        <fullName evidence="2">DnaJ homolog subfamily C member 16</fullName>
    </recommendedName>
    <alternativeName>
        <fullName evidence="5">Endoplasmic reticulum DNA J domain-containing protein 8</fullName>
    </alternativeName>
</protein>
<name>A0A6P6RPP3_9EIME</name>
<evidence type="ECO:0000256" key="4">
    <source>
        <dbReference type="ARBA" id="ARBA00035002"/>
    </source>
</evidence>
<dbReference type="GO" id="GO:0005789">
    <property type="term" value="C:endoplasmic reticulum membrane"/>
    <property type="evidence" value="ECO:0007669"/>
    <property type="project" value="UniProtKB-SubCell"/>
</dbReference>
<dbReference type="SUPFAM" id="SSF52833">
    <property type="entry name" value="Thioredoxin-like"/>
    <property type="match status" value="1"/>
</dbReference>
<dbReference type="InterPro" id="IPR018253">
    <property type="entry name" value="DnaJ_domain_CS"/>
</dbReference>
<evidence type="ECO:0000256" key="1">
    <source>
        <dbReference type="ARBA" id="ARBA00004163"/>
    </source>
</evidence>
<dbReference type="AlphaFoldDB" id="A0A6P6RPP3"/>
<dbReference type="InterPro" id="IPR001623">
    <property type="entry name" value="DnaJ_domain"/>
</dbReference>